<dbReference type="PROSITE" id="PS50975">
    <property type="entry name" value="ATP_GRASP"/>
    <property type="match status" value="1"/>
</dbReference>
<dbReference type="InterPro" id="IPR040803">
    <property type="entry name" value="MfnD_preATP-grasp"/>
</dbReference>
<reference evidence="4" key="1">
    <citation type="journal article" date="2019" name="Int. J. Syst. Evol. Microbiol.">
        <title>The Global Catalogue of Microorganisms (GCM) 10K type strain sequencing project: providing services to taxonomists for standard genome sequencing and annotation.</title>
        <authorList>
            <consortium name="The Broad Institute Genomics Platform"/>
            <consortium name="The Broad Institute Genome Sequencing Center for Infectious Disease"/>
            <person name="Wu L."/>
            <person name="Ma J."/>
        </authorList>
    </citation>
    <scope>NUCLEOTIDE SEQUENCE [LARGE SCALE GENOMIC DNA]</scope>
    <source>
        <strain evidence="4">CCM 7435</strain>
    </source>
</reference>
<feature type="domain" description="ATP-grasp" evidence="2">
    <location>
        <begin position="128"/>
        <end position="301"/>
    </location>
</feature>
<dbReference type="Proteomes" id="UP001597299">
    <property type="component" value="Unassembled WGS sequence"/>
</dbReference>
<gene>
    <name evidence="3" type="ORF">ACFSNC_11600</name>
</gene>
<protein>
    <submittedName>
        <fullName evidence="3">ATP-grasp domain-containing protein</fullName>
    </submittedName>
</protein>
<proteinExistence type="predicted"/>
<dbReference type="Gene3D" id="3.30.470.20">
    <property type="entry name" value="ATP-grasp fold, B domain"/>
    <property type="match status" value="1"/>
</dbReference>
<dbReference type="InterPro" id="IPR024710">
    <property type="entry name" value="MfnD"/>
</dbReference>
<evidence type="ECO:0000259" key="2">
    <source>
        <dbReference type="PROSITE" id="PS50975"/>
    </source>
</evidence>
<name>A0ABW4YY52_9HYPH</name>
<evidence type="ECO:0000313" key="3">
    <source>
        <dbReference type="EMBL" id="MFD2141049.1"/>
    </source>
</evidence>
<keyword evidence="1" id="KW-0067">ATP-binding</keyword>
<keyword evidence="4" id="KW-1185">Reference proteome</keyword>
<keyword evidence="1" id="KW-0547">Nucleotide-binding</keyword>
<dbReference type="InterPro" id="IPR003806">
    <property type="entry name" value="ATP-grasp_PylC-type"/>
</dbReference>
<dbReference type="PIRSF" id="PIRSF016766">
    <property type="entry name" value="UCP016766_ATPgrasp"/>
    <property type="match status" value="1"/>
</dbReference>
<dbReference type="RefSeq" id="WP_213350419.1">
    <property type="nucleotide sequence ID" value="NZ_JAHBGB010000002.1"/>
</dbReference>
<accession>A0ABW4YY52</accession>
<dbReference type="SUPFAM" id="SSF56059">
    <property type="entry name" value="Glutathione synthetase ATP-binding domain-like"/>
    <property type="match status" value="1"/>
</dbReference>
<dbReference type="InterPro" id="IPR011761">
    <property type="entry name" value="ATP-grasp"/>
</dbReference>
<dbReference type="Pfam" id="PF18301">
    <property type="entry name" value="preATP-grasp_3"/>
    <property type="match status" value="1"/>
</dbReference>
<sequence length="321" mass="33054">MRVLVCEFVTGGGLRREALSPSLAAEGALMRDTLVGDLEDLPGIRVLTTHDDRLPPPLRGDSRPVAAGDDAGAIWAELAAGADLAWPIAPETDGAMEAVVARLRQRCRRVVASDEEALRIGASKQATAARFAAAGVPVVPCWQPGAIPPHAAGPLVVKPDDGAGSLGIRLCPSREDAAAAGPGMVVQPHVAGAAESLTLLCQSGRAEVLGINRQHVTLADGRFGFHGVTVGIRPPGEVEAGLAQAILAALPGLHGLVGVDYLATPDGPVVVEVNPRLTTSYAGLRRSLGINPLAFVADLVRDGVVPKLPHLPPPVPVEVLV</sequence>
<comment type="caution">
    <text evidence="3">The sequence shown here is derived from an EMBL/GenBank/DDBJ whole genome shotgun (WGS) entry which is preliminary data.</text>
</comment>
<evidence type="ECO:0000256" key="1">
    <source>
        <dbReference type="PROSITE-ProRule" id="PRU00409"/>
    </source>
</evidence>
<dbReference type="Pfam" id="PF02655">
    <property type="entry name" value="ATP-grasp_3"/>
    <property type="match status" value="1"/>
</dbReference>
<dbReference type="EMBL" id="JBHUHD010000001">
    <property type="protein sequence ID" value="MFD2141049.1"/>
    <property type="molecule type" value="Genomic_DNA"/>
</dbReference>
<organism evidence="3 4">
    <name type="scientific">Ancylobacter oerskovii</name>
    <dbReference type="NCBI Taxonomy" id="459519"/>
    <lineage>
        <taxon>Bacteria</taxon>
        <taxon>Pseudomonadati</taxon>
        <taxon>Pseudomonadota</taxon>
        <taxon>Alphaproteobacteria</taxon>
        <taxon>Hyphomicrobiales</taxon>
        <taxon>Xanthobacteraceae</taxon>
        <taxon>Ancylobacter</taxon>
    </lineage>
</organism>
<evidence type="ECO:0000313" key="4">
    <source>
        <dbReference type="Proteomes" id="UP001597299"/>
    </source>
</evidence>
<dbReference type="Gene3D" id="3.40.50.11770">
    <property type="match status" value="1"/>
</dbReference>